<organism evidence="1 2">
    <name type="scientific">Labrys neptuniae</name>
    <dbReference type="NCBI Taxonomy" id="376174"/>
    <lineage>
        <taxon>Bacteria</taxon>
        <taxon>Pseudomonadati</taxon>
        <taxon>Pseudomonadota</taxon>
        <taxon>Alphaproteobacteria</taxon>
        <taxon>Hyphomicrobiales</taxon>
        <taxon>Xanthobacteraceae</taxon>
        <taxon>Labrys</taxon>
    </lineage>
</organism>
<dbReference type="SUPFAM" id="SSF82771">
    <property type="entry name" value="GIY-YIG endonuclease"/>
    <property type="match status" value="1"/>
</dbReference>
<sequence length="111" mass="12705">MKREDRKAAVDAYRKRKVAGGIYAVRCAETGECWVGRAPDLSKIRNRLWFTLGQGVSLNPALQAAWNRHGEQAFTLEIVEELEDEEVAFIRERALKERLDHWIAVLTAKPI</sequence>
<dbReference type="InterPro" id="IPR035901">
    <property type="entry name" value="GIY-YIG_endonuc_sf"/>
</dbReference>
<accession>A0ABV3PI40</accession>
<evidence type="ECO:0000313" key="1">
    <source>
        <dbReference type="EMBL" id="MEW9305313.1"/>
    </source>
</evidence>
<comment type="caution">
    <text evidence="1">The sequence shown here is derived from an EMBL/GenBank/DDBJ whole genome shotgun (WGS) entry which is preliminary data.</text>
</comment>
<reference evidence="1 2" key="1">
    <citation type="submission" date="2024-07" db="EMBL/GenBank/DDBJ databases">
        <title>Description of Labrys sedimenti sp. nov., isolated from a diclofenac-degrading enrichment culture.</title>
        <authorList>
            <person name="Tancsics A."/>
            <person name="Csepanyi A."/>
        </authorList>
    </citation>
    <scope>NUCLEOTIDE SEQUENCE [LARGE SCALE GENOMIC DNA]</scope>
    <source>
        <strain evidence="1 2">LMG 23578</strain>
    </source>
</reference>
<evidence type="ECO:0000313" key="2">
    <source>
        <dbReference type="Proteomes" id="UP001555786"/>
    </source>
</evidence>
<dbReference type="Proteomes" id="UP001555786">
    <property type="component" value="Unassembled WGS sequence"/>
</dbReference>
<dbReference type="EMBL" id="JBFNQD010000001">
    <property type="protein sequence ID" value="MEW9305313.1"/>
    <property type="molecule type" value="Genomic_DNA"/>
</dbReference>
<gene>
    <name evidence="1" type="ORF">ABXS05_07185</name>
</gene>
<name>A0ABV3PI40_9HYPH</name>
<proteinExistence type="predicted"/>
<protein>
    <submittedName>
        <fullName evidence="1">GIY-YIG nuclease family protein</fullName>
    </submittedName>
</protein>
<dbReference type="Gene3D" id="3.40.1440.10">
    <property type="entry name" value="GIY-YIG endonuclease"/>
    <property type="match status" value="1"/>
</dbReference>
<dbReference type="RefSeq" id="WP_367623388.1">
    <property type="nucleotide sequence ID" value="NZ_JBFNQD010000001.1"/>
</dbReference>
<keyword evidence="2" id="KW-1185">Reference proteome</keyword>
<dbReference type="CDD" id="cd10451">
    <property type="entry name" value="GIY-YIG_LuxR_like"/>
    <property type="match status" value="1"/>
</dbReference>